<dbReference type="Pfam" id="PF05751">
    <property type="entry name" value="FixH"/>
    <property type="match status" value="1"/>
</dbReference>
<dbReference type="RefSeq" id="WP_254092290.1">
    <property type="nucleotide sequence ID" value="NZ_JAHESC010000035.1"/>
</dbReference>
<gene>
    <name evidence="1" type="ORF">KK078_21040</name>
</gene>
<dbReference type="EMBL" id="JAHESC010000035">
    <property type="protein sequence ID" value="MBT1689065.1"/>
    <property type="molecule type" value="Genomic_DNA"/>
</dbReference>
<sequence length="142" mass="16082">MNWGKSIILAFILFATFIAVLVTVCMRQDVSLVTKDYYQEELKYQDQIERMANTAALPDKPVISASAQHGLTLSFDQLPNIEAGKLTLFCPANAAADRTFVLQATPETTQVFGSNLPQGMYRARMTWRMQGREFYLEEIVHL</sequence>
<dbReference type="AlphaFoldDB" id="A0AAP2DE43"/>
<accession>A0AAP2DE43</accession>
<evidence type="ECO:0000313" key="2">
    <source>
        <dbReference type="Proteomes" id="UP001319180"/>
    </source>
</evidence>
<protein>
    <submittedName>
        <fullName evidence="1">FixH family protein</fullName>
    </submittedName>
</protein>
<name>A0AAP2DE43_9BACT</name>
<reference evidence="1 2" key="1">
    <citation type="submission" date="2021-05" db="EMBL/GenBank/DDBJ databases">
        <title>A Polyphasic approach of four new species of the genus Ohtaekwangia: Ohtaekwangia histidinii sp. nov., Ohtaekwangia cretensis sp. nov., Ohtaekwangia indiensis sp. nov., Ohtaekwangia reichenbachii sp. nov. from diverse environment.</title>
        <authorList>
            <person name="Octaviana S."/>
        </authorList>
    </citation>
    <scope>NUCLEOTIDE SEQUENCE [LARGE SCALE GENOMIC DNA]</scope>
    <source>
        <strain evidence="1 2">PWU37</strain>
    </source>
</reference>
<dbReference type="InterPro" id="IPR008620">
    <property type="entry name" value="FixH"/>
</dbReference>
<evidence type="ECO:0000313" key="1">
    <source>
        <dbReference type="EMBL" id="MBT1689065.1"/>
    </source>
</evidence>
<proteinExistence type="predicted"/>
<keyword evidence="2" id="KW-1185">Reference proteome</keyword>
<organism evidence="1 2">
    <name type="scientific">Dawidia soli</name>
    <dbReference type="NCBI Taxonomy" id="2782352"/>
    <lineage>
        <taxon>Bacteria</taxon>
        <taxon>Pseudomonadati</taxon>
        <taxon>Bacteroidota</taxon>
        <taxon>Cytophagia</taxon>
        <taxon>Cytophagales</taxon>
        <taxon>Chryseotaleaceae</taxon>
        <taxon>Dawidia</taxon>
    </lineage>
</organism>
<comment type="caution">
    <text evidence="1">The sequence shown here is derived from an EMBL/GenBank/DDBJ whole genome shotgun (WGS) entry which is preliminary data.</text>
</comment>
<dbReference type="Proteomes" id="UP001319180">
    <property type="component" value="Unassembled WGS sequence"/>
</dbReference>